<comment type="caution">
    <text evidence="5">The sequence shown here is derived from an EMBL/GenBank/DDBJ whole genome shotgun (WGS) entry which is preliminary data.</text>
</comment>
<dbReference type="EMBL" id="CAJNYV010000553">
    <property type="protein sequence ID" value="CAF3367816.1"/>
    <property type="molecule type" value="Genomic_DNA"/>
</dbReference>
<organism evidence="5 9">
    <name type="scientific">Rotaria socialis</name>
    <dbReference type="NCBI Taxonomy" id="392032"/>
    <lineage>
        <taxon>Eukaryota</taxon>
        <taxon>Metazoa</taxon>
        <taxon>Spiralia</taxon>
        <taxon>Gnathifera</taxon>
        <taxon>Rotifera</taxon>
        <taxon>Eurotatoria</taxon>
        <taxon>Bdelloidea</taxon>
        <taxon>Philodinida</taxon>
        <taxon>Philodinidae</taxon>
        <taxon>Rotaria</taxon>
    </lineage>
</organism>
<feature type="region of interest" description="Disordered" evidence="1">
    <location>
        <begin position="1"/>
        <end position="57"/>
    </location>
</feature>
<reference evidence="5" key="1">
    <citation type="submission" date="2021-02" db="EMBL/GenBank/DDBJ databases">
        <authorList>
            <person name="Nowell W R."/>
        </authorList>
    </citation>
    <scope>NUCLEOTIDE SEQUENCE</scope>
</reference>
<evidence type="ECO:0000313" key="7">
    <source>
        <dbReference type="EMBL" id="CAF4634326.1"/>
    </source>
</evidence>
<evidence type="ECO:0000313" key="9">
    <source>
        <dbReference type="Proteomes" id="UP000663873"/>
    </source>
</evidence>
<keyword evidence="9" id="KW-1185">Reference proteome</keyword>
<dbReference type="EMBL" id="CAJNXB010005961">
    <property type="protein sequence ID" value="CAF3459654.1"/>
    <property type="molecule type" value="Genomic_DNA"/>
</dbReference>
<proteinExistence type="predicted"/>
<evidence type="ECO:0000256" key="1">
    <source>
        <dbReference type="SAM" id="MobiDB-lite"/>
    </source>
</evidence>
<dbReference type="EMBL" id="CAJOBP010001443">
    <property type="protein sequence ID" value="CAF4285054.1"/>
    <property type="molecule type" value="Genomic_DNA"/>
</dbReference>
<evidence type="ECO:0000313" key="6">
    <source>
        <dbReference type="EMBL" id="CAF4399435.1"/>
    </source>
</evidence>
<sequence length="90" mass="10399">MARMMHRSSGRNNFNYVEPNKSKAPSLLQQQISPEQLRTTQQQISPEQLRTTQQQISPEQLRTIQQQTQEAIKAVVDTDHSNDKNVKNPK</sequence>
<dbReference type="Proteomes" id="UP000663873">
    <property type="component" value="Unassembled WGS sequence"/>
</dbReference>
<dbReference type="Proteomes" id="UP000663838">
    <property type="component" value="Unassembled WGS sequence"/>
</dbReference>
<dbReference type="Proteomes" id="UP000663865">
    <property type="component" value="Unassembled WGS sequence"/>
</dbReference>
<evidence type="ECO:0000313" key="2">
    <source>
        <dbReference type="EMBL" id="CAF3367816.1"/>
    </source>
</evidence>
<dbReference type="Proteomes" id="UP000663851">
    <property type="component" value="Unassembled WGS sequence"/>
</dbReference>
<accession>A0A820GYL8</accession>
<name>A0A820GYL8_9BILA</name>
<evidence type="ECO:0000313" key="4">
    <source>
        <dbReference type="EMBL" id="CAF3624165.1"/>
    </source>
</evidence>
<dbReference type="Proteomes" id="UP000663825">
    <property type="component" value="Unassembled WGS sequence"/>
</dbReference>
<dbReference type="Proteomes" id="UP000663848">
    <property type="component" value="Unassembled WGS sequence"/>
</dbReference>
<evidence type="ECO:0000313" key="3">
    <source>
        <dbReference type="EMBL" id="CAF3459654.1"/>
    </source>
</evidence>
<evidence type="ECO:0000313" key="5">
    <source>
        <dbReference type="EMBL" id="CAF4285054.1"/>
    </source>
</evidence>
<dbReference type="EMBL" id="CAJOBS010001564">
    <property type="protein sequence ID" value="CAF4742000.1"/>
    <property type="molecule type" value="Genomic_DNA"/>
</dbReference>
<feature type="compositionally biased region" description="Polar residues" evidence="1">
    <location>
        <begin position="27"/>
        <end position="57"/>
    </location>
</feature>
<protein>
    <submittedName>
        <fullName evidence="5">Uncharacterized protein</fullName>
    </submittedName>
</protein>
<gene>
    <name evidence="4" type="ORF">GRG538_LOCUS23827</name>
    <name evidence="6" type="ORF">HFQ381_LOCUS19978</name>
    <name evidence="2" type="ORF">KIK155_LOCUS5109</name>
    <name evidence="7" type="ORF">QYT958_LOCUS13697</name>
    <name evidence="3" type="ORF">TIS948_LOCUS32547</name>
    <name evidence="8" type="ORF">TOA249_LOCUS19743</name>
    <name evidence="5" type="ORF">UJA718_LOCUS11641</name>
</gene>
<dbReference type="Proteomes" id="UP000663872">
    <property type="component" value="Unassembled WGS sequence"/>
</dbReference>
<dbReference type="EMBL" id="CAJOBR010001771">
    <property type="protein sequence ID" value="CAF4634326.1"/>
    <property type="molecule type" value="Genomic_DNA"/>
</dbReference>
<dbReference type="AlphaFoldDB" id="A0A820GYL8"/>
<dbReference type="EMBL" id="CAJOBO010001664">
    <property type="protein sequence ID" value="CAF4399435.1"/>
    <property type="molecule type" value="Genomic_DNA"/>
</dbReference>
<evidence type="ECO:0000313" key="8">
    <source>
        <dbReference type="EMBL" id="CAF4742000.1"/>
    </source>
</evidence>
<dbReference type="EMBL" id="CAJNYT010003997">
    <property type="protein sequence ID" value="CAF3624165.1"/>
    <property type="molecule type" value="Genomic_DNA"/>
</dbReference>